<proteinExistence type="predicted"/>
<dbReference type="GO" id="GO:0031418">
    <property type="term" value="F:L-ascorbic acid binding"/>
    <property type="evidence" value="ECO:0007669"/>
    <property type="project" value="InterPro"/>
</dbReference>
<accession>A0AAE0FDH7</accession>
<name>A0AAE0FDH7_9CHLO</name>
<dbReference type="Gene3D" id="3.60.130.20">
    <property type="entry name" value="Oxoglutarate/iron-dependent oxygenase, C-terminal degradation domain"/>
    <property type="match status" value="1"/>
</dbReference>
<evidence type="ECO:0000259" key="1">
    <source>
        <dbReference type="Pfam" id="PF10637"/>
    </source>
</evidence>
<dbReference type="Pfam" id="PF10637">
    <property type="entry name" value="Ofd1_CTDD"/>
    <property type="match status" value="1"/>
</dbReference>
<reference evidence="2 3" key="1">
    <citation type="journal article" date="2015" name="Genome Biol. Evol.">
        <title>Comparative Genomics of a Bacterivorous Green Alga Reveals Evolutionary Causalities and Consequences of Phago-Mixotrophic Mode of Nutrition.</title>
        <authorList>
            <person name="Burns J.A."/>
            <person name="Paasch A."/>
            <person name="Narechania A."/>
            <person name="Kim E."/>
        </authorList>
    </citation>
    <scope>NUCLEOTIDE SEQUENCE [LARGE SCALE GENOMIC DNA]</scope>
    <source>
        <strain evidence="2 3">PLY_AMNH</strain>
    </source>
</reference>
<dbReference type="GO" id="GO:0005506">
    <property type="term" value="F:iron ion binding"/>
    <property type="evidence" value="ECO:0007669"/>
    <property type="project" value="InterPro"/>
</dbReference>
<organism evidence="2 3">
    <name type="scientific">Cymbomonas tetramitiformis</name>
    <dbReference type="NCBI Taxonomy" id="36881"/>
    <lineage>
        <taxon>Eukaryota</taxon>
        <taxon>Viridiplantae</taxon>
        <taxon>Chlorophyta</taxon>
        <taxon>Pyramimonadophyceae</taxon>
        <taxon>Pyramimonadales</taxon>
        <taxon>Pyramimonadaceae</taxon>
        <taxon>Cymbomonas</taxon>
    </lineage>
</organism>
<comment type="caution">
    <text evidence="2">The sequence shown here is derived from an EMBL/GenBank/DDBJ whole genome shotgun (WGS) entry which is preliminary data.</text>
</comment>
<dbReference type="Proteomes" id="UP001190700">
    <property type="component" value="Unassembled WGS sequence"/>
</dbReference>
<dbReference type="GO" id="GO:0016706">
    <property type="term" value="F:2-oxoglutarate-dependent dioxygenase activity"/>
    <property type="evidence" value="ECO:0007669"/>
    <property type="project" value="InterPro"/>
</dbReference>
<evidence type="ECO:0000313" key="2">
    <source>
        <dbReference type="EMBL" id="KAK3257709.1"/>
    </source>
</evidence>
<keyword evidence="3" id="KW-1185">Reference proteome</keyword>
<gene>
    <name evidence="2" type="ORF">CYMTET_33215</name>
</gene>
<dbReference type="EMBL" id="LGRX02020208">
    <property type="protein sequence ID" value="KAK3257709.1"/>
    <property type="molecule type" value="Genomic_DNA"/>
</dbReference>
<feature type="domain" description="Oxoglutarate/iron-dependent oxygenase C-terminal degradation" evidence="1">
    <location>
        <begin position="1"/>
        <end position="68"/>
    </location>
</feature>
<dbReference type="AlphaFoldDB" id="A0AAE0FDH7"/>
<feature type="non-terminal residue" evidence="2">
    <location>
        <position position="1"/>
    </location>
</feature>
<sequence>PGLDYTVAHHGQMSESEWLDISLCFVNSRGKANAEAWGTGEVGGYECWIGADSESDAASAVVYKGDQAGCIIPHLCQR</sequence>
<dbReference type="InterPro" id="IPR019601">
    <property type="entry name" value="Oxoglutarate/Fe-dep_Oase_C"/>
</dbReference>
<evidence type="ECO:0000313" key="3">
    <source>
        <dbReference type="Proteomes" id="UP001190700"/>
    </source>
</evidence>
<protein>
    <recommendedName>
        <fullName evidence="1">Oxoglutarate/iron-dependent oxygenase C-terminal degradation domain-containing protein</fullName>
    </recommendedName>
</protein>
<dbReference type="InterPro" id="IPR043044">
    <property type="entry name" value="TPA1/Ofd1_C"/>
</dbReference>